<gene>
    <name evidence="3 5" type="primary">NDUFAF2</name>
</gene>
<dbReference type="Proteomes" id="UP000002281">
    <property type="component" value="Chromosome 21"/>
</dbReference>
<feature type="compositionally biased region" description="Polar residues" evidence="2">
    <location>
        <begin position="215"/>
        <end position="225"/>
    </location>
</feature>
<evidence type="ECO:0000256" key="2">
    <source>
        <dbReference type="SAM" id="MobiDB-lite"/>
    </source>
</evidence>
<reference evidence="3" key="3">
    <citation type="submission" date="2025-09" db="UniProtKB">
        <authorList>
            <consortium name="Ensembl"/>
        </authorList>
    </citation>
    <scope>IDENTIFICATION</scope>
    <source>
        <strain evidence="3">Thoroughbred</strain>
    </source>
</reference>
<dbReference type="GO" id="GO:0045271">
    <property type="term" value="C:respiratory chain complex I"/>
    <property type="evidence" value="ECO:0007669"/>
    <property type="project" value="InterPro"/>
</dbReference>
<dbReference type="GO" id="GO:0044877">
    <property type="term" value="F:protein-containing complex binding"/>
    <property type="evidence" value="ECO:0007669"/>
    <property type="project" value="Ensembl"/>
</dbReference>
<comment type="similarity">
    <text evidence="1">Belongs to the complex I NDUFA12 subunit family.</text>
</comment>
<keyword evidence="4" id="KW-1185">Reference proteome</keyword>
<proteinExistence type="inferred from homology"/>
<dbReference type="PaxDb" id="9796-ENSECAP00000015077"/>
<dbReference type="InterPro" id="IPR007763">
    <property type="entry name" value="NDUFA12"/>
</dbReference>
<dbReference type="InParanoid" id="F6SZR4"/>
<dbReference type="Bgee" id="ENSECAG00000017527">
    <property type="expression patterns" value="Expressed in triceps brachii and 23 other cell types or tissues"/>
</dbReference>
<dbReference type="Pfam" id="PF05071">
    <property type="entry name" value="NDUFA12"/>
    <property type="match status" value="1"/>
</dbReference>
<dbReference type="AlphaFoldDB" id="F6SZR4"/>
<reference evidence="3 4" key="1">
    <citation type="journal article" date="2009" name="Science">
        <title>Genome sequence, comparative analysis, and population genetics of the domestic horse.</title>
        <authorList>
            <consortium name="Broad Institute Genome Sequencing Platform"/>
            <consortium name="Broad Institute Whole Genome Assembly Team"/>
            <person name="Wade C.M."/>
            <person name="Giulotto E."/>
            <person name="Sigurdsson S."/>
            <person name="Zoli M."/>
            <person name="Gnerre S."/>
            <person name="Imsland F."/>
            <person name="Lear T.L."/>
            <person name="Adelson D.L."/>
            <person name="Bailey E."/>
            <person name="Bellone R.R."/>
            <person name="Bloecker H."/>
            <person name="Distl O."/>
            <person name="Edgar R.C."/>
            <person name="Garber M."/>
            <person name="Leeb T."/>
            <person name="Mauceli E."/>
            <person name="MacLeod J.N."/>
            <person name="Penedo M.C.T."/>
            <person name="Raison J.M."/>
            <person name="Sharpe T."/>
            <person name="Vogel J."/>
            <person name="Andersson L."/>
            <person name="Antczak D.F."/>
            <person name="Biagi T."/>
            <person name="Binns M.M."/>
            <person name="Chowdhary B.P."/>
            <person name="Coleman S.J."/>
            <person name="Della Valle G."/>
            <person name="Fryc S."/>
            <person name="Guerin G."/>
            <person name="Hasegawa T."/>
            <person name="Hill E.W."/>
            <person name="Jurka J."/>
            <person name="Kiialainen A."/>
            <person name="Lindgren G."/>
            <person name="Liu J."/>
            <person name="Magnani E."/>
            <person name="Mickelson J.R."/>
            <person name="Murray J."/>
            <person name="Nergadze S.G."/>
            <person name="Onofrio R."/>
            <person name="Pedroni S."/>
            <person name="Piras M.F."/>
            <person name="Raudsepp T."/>
            <person name="Rocchi M."/>
            <person name="Roeed K.H."/>
            <person name="Ryder O.A."/>
            <person name="Searle S."/>
            <person name="Skow L."/>
            <person name="Swinburne J.E."/>
            <person name="Syvaenen A.C."/>
            <person name="Tozaki T."/>
            <person name="Valberg S.J."/>
            <person name="Vaudin M."/>
            <person name="White J.R."/>
            <person name="Zody M.C."/>
            <person name="Lander E.S."/>
            <person name="Lindblad-Toh K."/>
        </authorList>
    </citation>
    <scope>NUCLEOTIDE SEQUENCE [LARGE SCALE GENOMIC DNA]</scope>
    <source>
        <strain evidence="3 4">Thoroughbred</strain>
    </source>
</reference>
<dbReference type="Ensembl" id="ENSECAT00000018479.3">
    <property type="protein sequence ID" value="ENSECAP00000015077.3"/>
    <property type="gene ID" value="ENSECAG00000017527.3"/>
</dbReference>
<dbReference type="GO" id="GO:0032981">
    <property type="term" value="P:mitochondrial respiratory chain complex I assembly"/>
    <property type="evidence" value="ECO:0000318"/>
    <property type="project" value="GO_Central"/>
</dbReference>
<evidence type="ECO:0000256" key="1">
    <source>
        <dbReference type="ARBA" id="ARBA00007355"/>
    </source>
</evidence>
<accession>F6SZR4</accession>
<dbReference type="FunCoup" id="F6SZR4">
    <property type="interactions" value="1052"/>
</dbReference>
<dbReference type="GeneTree" id="ENSGT00390000002743"/>
<dbReference type="PANTHER" id="PTHR32470">
    <property type="entry name" value="ADH DEHYDROGENASE [UBIQUINONE] 1 ALPHA SUBCOMPLEX ASSEMBLY FACTOR 2"/>
    <property type="match status" value="1"/>
</dbReference>
<dbReference type="VGNC" id="VGNC:20630">
    <property type="gene designation" value="NDUFAF2"/>
</dbReference>
<dbReference type="GO" id="GO:0061179">
    <property type="term" value="P:negative regulation of insulin secretion involved in cellular response to glucose stimulus"/>
    <property type="evidence" value="ECO:0007669"/>
    <property type="project" value="Ensembl"/>
</dbReference>
<evidence type="ECO:0000313" key="3">
    <source>
        <dbReference type="Ensembl" id="ENSECAP00000015077.3"/>
    </source>
</evidence>
<dbReference type="InterPro" id="IPR052618">
    <property type="entry name" value="ComplexI_NDUFA12"/>
</dbReference>
<dbReference type="STRING" id="9796.ENSECAP00000015077"/>
<evidence type="ECO:0000313" key="4">
    <source>
        <dbReference type="Proteomes" id="UP000002281"/>
    </source>
</evidence>
<sequence>MRAGGSSGPMGGAGGWGVPAPVAADRAVTGAGSWAAGMGWSQDLFRALCRALSKDVKEQVGTDRFGNKYYCIPEYKNWRGHTVRERRIVEAANKREVDYEVGDIPTEWEAWIRRTRKTPPSMETAFGLKLQHQLFHGSPACQPTMKIWTCQPPQYEILKNEKYREEIKIKSKDFYEKGKLLSKENNEELLAPPVQTQIKGHASAPYFGKEEPSAAPTSTGKTFQPGSWMPQDGKSHNQ</sequence>
<name>F6SZR4_HORSE</name>
<evidence type="ECO:0000313" key="5">
    <source>
        <dbReference type="VGNC" id="VGNC:20630"/>
    </source>
</evidence>
<protein>
    <submittedName>
        <fullName evidence="3">NADH:ubiquinone oxidoreductase complex assembly factor 2</fullName>
    </submittedName>
</protein>
<organism evidence="3 4">
    <name type="scientific">Equus caballus</name>
    <name type="common">Horse</name>
    <dbReference type="NCBI Taxonomy" id="9796"/>
    <lineage>
        <taxon>Eukaryota</taxon>
        <taxon>Metazoa</taxon>
        <taxon>Chordata</taxon>
        <taxon>Craniata</taxon>
        <taxon>Vertebrata</taxon>
        <taxon>Euteleostomi</taxon>
        <taxon>Mammalia</taxon>
        <taxon>Eutheria</taxon>
        <taxon>Laurasiatheria</taxon>
        <taxon>Perissodactyla</taxon>
        <taxon>Equidae</taxon>
        <taxon>Equus</taxon>
    </lineage>
</organism>
<dbReference type="HOGENOM" id="CLU_138027_0_0_1"/>
<feature type="region of interest" description="Disordered" evidence="2">
    <location>
        <begin position="202"/>
        <end position="238"/>
    </location>
</feature>
<reference evidence="3" key="2">
    <citation type="submission" date="2025-08" db="UniProtKB">
        <authorList>
            <consortium name="Ensembl"/>
        </authorList>
    </citation>
    <scope>IDENTIFICATION</scope>
    <source>
        <strain evidence="3">Thoroughbred</strain>
    </source>
</reference>
<dbReference type="PANTHER" id="PTHR32470:SF2">
    <property type="entry name" value="NADH DEHYDROGENASE [UBIQUINONE] 1 ALPHA SUBCOMPLEX ASSEMBLY FACTOR 2"/>
    <property type="match status" value="1"/>
</dbReference>
<dbReference type="GO" id="GO:0005739">
    <property type="term" value="C:mitochondrion"/>
    <property type="evidence" value="ECO:0000318"/>
    <property type="project" value="GO_Central"/>
</dbReference>
<dbReference type="GO" id="GO:0060271">
    <property type="term" value="P:cilium assembly"/>
    <property type="evidence" value="ECO:0007669"/>
    <property type="project" value="Ensembl"/>
</dbReference>